<dbReference type="PROSITE" id="PS00028">
    <property type="entry name" value="ZINC_FINGER_C2H2_1"/>
    <property type="match status" value="2"/>
</dbReference>
<sequence length="169" mass="19385">MAKVMRVTRLQKNESTSDSKLEDIGSEIVQQASDDSSPSPSDSSNNVDDFTFNVNDLAEKPFTCEHANCHKRFANKFLLKKHQFIHTGLRPHCCPFCGKRFNRKDNLLRHKKTHSTPMDRFLLLTNDLKAKKFQGTDMSNALSTDFLLQLSAEKPIIKIDNEQEEEEEL</sequence>
<dbReference type="FunFam" id="3.30.160.60:FF:000125">
    <property type="entry name" value="Putative zinc finger protein 143"/>
    <property type="match status" value="1"/>
</dbReference>
<keyword evidence="1" id="KW-0479">Metal-binding</keyword>
<evidence type="ECO:0000256" key="1">
    <source>
        <dbReference type="ARBA" id="ARBA00022723"/>
    </source>
</evidence>
<keyword evidence="2" id="KW-0677">Repeat</keyword>
<dbReference type="PROSITE" id="PS50157">
    <property type="entry name" value="ZINC_FINGER_C2H2_2"/>
    <property type="match status" value="2"/>
</dbReference>
<evidence type="ECO:0000259" key="7">
    <source>
        <dbReference type="PROSITE" id="PS50157"/>
    </source>
</evidence>
<evidence type="ECO:0000256" key="6">
    <source>
        <dbReference type="SAM" id="MobiDB-lite"/>
    </source>
</evidence>
<dbReference type="Pfam" id="PF00096">
    <property type="entry name" value="zf-C2H2"/>
    <property type="match status" value="1"/>
</dbReference>
<dbReference type="WBParaSite" id="SMUV_0000965101-mRNA-1">
    <property type="protein sequence ID" value="SMUV_0000965101-mRNA-1"/>
    <property type="gene ID" value="SMUV_0000965101"/>
</dbReference>
<dbReference type="GO" id="GO:0000981">
    <property type="term" value="F:DNA-binding transcription factor activity, RNA polymerase II-specific"/>
    <property type="evidence" value="ECO:0007669"/>
    <property type="project" value="TreeGrafter"/>
</dbReference>
<feature type="region of interest" description="Disordered" evidence="6">
    <location>
        <begin position="1"/>
        <end position="46"/>
    </location>
</feature>
<evidence type="ECO:0000256" key="4">
    <source>
        <dbReference type="ARBA" id="ARBA00022833"/>
    </source>
</evidence>
<feature type="domain" description="C2H2-type" evidence="7">
    <location>
        <begin position="92"/>
        <end position="119"/>
    </location>
</feature>
<dbReference type="GO" id="GO:0045893">
    <property type="term" value="P:positive regulation of DNA-templated transcription"/>
    <property type="evidence" value="ECO:0007669"/>
    <property type="project" value="UniProtKB-ARBA"/>
</dbReference>
<name>A0A158R662_9BILA</name>
<feature type="compositionally biased region" description="Low complexity" evidence="6">
    <location>
        <begin position="33"/>
        <end position="46"/>
    </location>
</feature>
<protein>
    <submittedName>
        <fullName evidence="9">C2H2-type domain-containing protein</fullName>
    </submittedName>
</protein>
<dbReference type="Proteomes" id="UP000046393">
    <property type="component" value="Unplaced"/>
</dbReference>
<organism evidence="8 9">
    <name type="scientific">Syphacia muris</name>
    <dbReference type="NCBI Taxonomy" id="451379"/>
    <lineage>
        <taxon>Eukaryota</taxon>
        <taxon>Metazoa</taxon>
        <taxon>Ecdysozoa</taxon>
        <taxon>Nematoda</taxon>
        <taxon>Chromadorea</taxon>
        <taxon>Rhabditida</taxon>
        <taxon>Spirurina</taxon>
        <taxon>Oxyuridomorpha</taxon>
        <taxon>Oxyuroidea</taxon>
        <taxon>Oxyuridae</taxon>
        <taxon>Syphacia</taxon>
    </lineage>
</organism>
<dbReference type="AlphaFoldDB" id="A0A158R662"/>
<feature type="domain" description="C2H2-type" evidence="7">
    <location>
        <begin position="62"/>
        <end position="91"/>
    </location>
</feature>
<proteinExistence type="predicted"/>
<dbReference type="Gene3D" id="3.30.160.60">
    <property type="entry name" value="Classic Zinc Finger"/>
    <property type="match status" value="2"/>
</dbReference>
<dbReference type="FunFam" id="3.30.160.60:FF:001732">
    <property type="entry name" value="Zgc:162936"/>
    <property type="match status" value="1"/>
</dbReference>
<dbReference type="GO" id="GO:0008270">
    <property type="term" value="F:zinc ion binding"/>
    <property type="evidence" value="ECO:0007669"/>
    <property type="project" value="UniProtKB-KW"/>
</dbReference>
<dbReference type="STRING" id="451379.A0A158R662"/>
<dbReference type="SMART" id="SM00355">
    <property type="entry name" value="ZnF_C2H2"/>
    <property type="match status" value="2"/>
</dbReference>
<dbReference type="GO" id="GO:0005694">
    <property type="term" value="C:chromosome"/>
    <property type="evidence" value="ECO:0007669"/>
    <property type="project" value="UniProtKB-ARBA"/>
</dbReference>
<dbReference type="SUPFAM" id="SSF57667">
    <property type="entry name" value="beta-beta-alpha zinc fingers"/>
    <property type="match status" value="1"/>
</dbReference>
<evidence type="ECO:0000256" key="2">
    <source>
        <dbReference type="ARBA" id="ARBA00022737"/>
    </source>
</evidence>
<feature type="compositionally biased region" description="Basic and acidic residues" evidence="6">
    <location>
        <begin position="11"/>
        <end position="23"/>
    </location>
</feature>
<evidence type="ECO:0000313" key="9">
    <source>
        <dbReference type="WBParaSite" id="SMUV_0000965101-mRNA-1"/>
    </source>
</evidence>
<evidence type="ECO:0000313" key="8">
    <source>
        <dbReference type="Proteomes" id="UP000046393"/>
    </source>
</evidence>
<dbReference type="PANTHER" id="PTHR23235">
    <property type="entry name" value="KRUEPPEL-LIKE TRANSCRIPTION FACTOR"/>
    <property type="match status" value="1"/>
</dbReference>
<evidence type="ECO:0000256" key="5">
    <source>
        <dbReference type="PROSITE-ProRule" id="PRU00042"/>
    </source>
</evidence>
<keyword evidence="8" id="KW-1185">Reference proteome</keyword>
<dbReference type="Pfam" id="PF13894">
    <property type="entry name" value="zf-C2H2_4"/>
    <property type="match status" value="1"/>
</dbReference>
<dbReference type="InterPro" id="IPR036236">
    <property type="entry name" value="Znf_C2H2_sf"/>
</dbReference>
<evidence type="ECO:0000256" key="3">
    <source>
        <dbReference type="ARBA" id="ARBA00022771"/>
    </source>
</evidence>
<reference evidence="9" key="1">
    <citation type="submission" date="2016-04" db="UniProtKB">
        <authorList>
            <consortium name="WormBaseParasite"/>
        </authorList>
    </citation>
    <scope>IDENTIFICATION</scope>
</reference>
<accession>A0A158R662</accession>
<dbReference type="InterPro" id="IPR013087">
    <property type="entry name" value="Znf_C2H2_type"/>
</dbReference>
<keyword evidence="4" id="KW-0862">Zinc</keyword>
<dbReference type="GO" id="GO:0000978">
    <property type="term" value="F:RNA polymerase II cis-regulatory region sequence-specific DNA binding"/>
    <property type="evidence" value="ECO:0007669"/>
    <property type="project" value="TreeGrafter"/>
</dbReference>
<dbReference type="PANTHER" id="PTHR23235:SF120">
    <property type="entry name" value="KRUPPEL-LIKE FACTOR 15"/>
    <property type="match status" value="1"/>
</dbReference>
<keyword evidence="3 5" id="KW-0863">Zinc-finger</keyword>